<sequence>MSDDVSADESAAEAAVRAYYAAYNGRPELFDTAVAADYVDYGHNPPGHGPQGARDDYEHAVAAVGGVSTYDIDALVAGGDTVAVVWTGHLPDGRTARGLSLHGVRGGKVSWTRHTAIGAPPS</sequence>
<dbReference type="SUPFAM" id="SSF54427">
    <property type="entry name" value="NTF2-like"/>
    <property type="match status" value="1"/>
</dbReference>
<proteinExistence type="predicted"/>
<reference evidence="2" key="2">
    <citation type="submission" date="2020-09" db="EMBL/GenBank/DDBJ databases">
        <authorList>
            <person name="Sun Q."/>
            <person name="Zhou Y."/>
        </authorList>
    </citation>
    <scope>NUCLEOTIDE SEQUENCE</scope>
    <source>
        <strain evidence="2">CGMCC 1.12827</strain>
    </source>
</reference>
<comment type="caution">
    <text evidence="2">The sequence shown here is derived from an EMBL/GenBank/DDBJ whole genome shotgun (WGS) entry which is preliminary data.</text>
</comment>
<dbReference type="Pfam" id="PF12680">
    <property type="entry name" value="SnoaL_2"/>
    <property type="match status" value="1"/>
</dbReference>
<feature type="domain" description="SnoaL-like" evidence="1">
    <location>
        <begin position="16"/>
        <end position="109"/>
    </location>
</feature>
<organism evidence="2 3">
    <name type="scientific">Gordonia jinhuaensis</name>
    <dbReference type="NCBI Taxonomy" id="1517702"/>
    <lineage>
        <taxon>Bacteria</taxon>
        <taxon>Bacillati</taxon>
        <taxon>Actinomycetota</taxon>
        <taxon>Actinomycetes</taxon>
        <taxon>Mycobacteriales</taxon>
        <taxon>Gordoniaceae</taxon>
        <taxon>Gordonia</taxon>
    </lineage>
</organism>
<dbReference type="Proteomes" id="UP000621454">
    <property type="component" value="Unassembled WGS sequence"/>
</dbReference>
<dbReference type="Gene3D" id="3.10.450.50">
    <property type="match status" value="1"/>
</dbReference>
<dbReference type="InterPro" id="IPR037401">
    <property type="entry name" value="SnoaL-like"/>
</dbReference>
<dbReference type="RefSeq" id="WP_188586508.1">
    <property type="nucleotide sequence ID" value="NZ_BMGC01000012.1"/>
</dbReference>
<dbReference type="InterPro" id="IPR032710">
    <property type="entry name" value="NTF2-like_dom_sf"/>
</dbReference>
<gene>
    <name evidence="2" type="ORF">GCM10011489_20620</name>
</gene>
<keyword evidence="3" id="KW-1185">Reference proteome</keyword>
<reference evidence="2" key="1">
    <citation type="journal article" date="2014" name="Int. J. Syst. Evol. Microbiol.">
        <title>Complete genome sequence of Corynebacterium casei LMG S-19264T (=DSM 44701T), isolated from a smear-ripened cheese.</title>
        <authorList>
            <consortium name="US DOE Joint Genome Institute (JGI-PGF)"/>
            <person name="Walter F."/>
            <person name="Albersmeier A."/>
            <person name="Kalinowski J."/>
            <person name="Ruckert C."/>
        </authorList>
    </citation>
    <scope>NUCLEOTIDE SEQUENCE</scope>
    <source>
        <strain evidence="2">CGMCC 1.12827</strain>
    </source>
</reference>
<evidence type="ECO:0000313" key="3">
    <source>
        <dbReference type="Proteomes" id="UP000621454"/>
    </source>
</evidence>
<evidence type="ECO:0000259" key="1">
    <source>
        <dbReference type="Pfam" id="PF12680"/>
    </source>
</evidence>
<dbReference type="AlphaFoldDB" id="A0A916T7N7"/>
<protein>
    <recommendedName>
        <fullName evidence="1">SnoaL-like domain-containing protein</fullName>
    </recommendedName>
</protein>
<evidence type="ECO:0000313" key="2">
    <source>
        <dbReference type="EMBL" id="GGB32319.1"/>
    </source>
</evidence>
<accession>A0A916T7N7</accession>
<name>A0A916T7N7_9ACTN</name>
<dbReference type="EMBL" id="BMGC01000012">
    <property type="protein sequence ID" value="GGB32319.1"/>
    <property type="molecule type" value="Genomic_DNA"/>
</dbReference>